<proteinExistence type="predicted"/>
<protein>
    <submittedName>
        <fullName evidence="1">506_t:CDS:1</fullName>
    </submittedName>
</protein>
<name>A0ACA9LUX4_9GLOM</name>
<keyword evidence="2" id="KW-1185">Reference proteome</keyword>
<accession>A0ACA9LUX4</accession>
<gene>
    <name evidence="1" type="ORF">SPELUC_LOCUS5271</name>
</gene>
<comment type="caution">
    <text evidence="1">The sequence shown here is derived from an EMBL/GenBank/DDBJ whole genome shotgun (WGS) entry which is preliminary data.</text>
</comment>
<organism evidence="1 2">
    <name type="scientific">Cetraspora pellucida</name>
    <dbReference type="NCBI Taxonomy" id="1433469"/>
    <lineage>
        <taxon>Eukaryota</taxon>
        <taxon>Fungi</taxon>
        <taxon>Fungi incertae sedis</taxon>
        <taxon>Mucoromycota</taxon>
        <taxon>Glomeromycotina</taxon>
        <taxon>Glomeromycetes</taxon>
        <taxon>Diversisporales</taxon>
        <taxon>Gigasporaceae</taxon>
        <taxon>Cetraspora</taxon>
    </lineage>
</organism>
<reference evidence="1" key="1">
    <citation type="submission" date="2021-06" db="EMBL/GenBank/DDBJ databases">
        <authorList>
            <person name="Kallberg Y."/>
            <person name="Tangrot J."/>
            <person name="Rosling A."/>
        </authorList>
    </citation>
    <scope>NUCLEOTIDE SEQUENCE</scope>
    <source>
        <strain evidence="1">28 12/20/2015</strain>
    </source>
</reference>
<dbReference type="Proteomes" id="UP000789366">
    <property type="component" value="Unassembled WGS sequence"/>
</dbReference>
<sequence length="94" mass="10454">MEKGDVCSEMVIAQVHDIKAAADSSPDSYDIDININEDPNEAYDIEAAADSSPDGYEINRDEDPNKEACAYIESNWELFTQAFEQICSERSANN</sequence>
<evidence type="ECO:0000313" key="1">
    <source>
        <dbReference type="EMBL" id="CAG8552632.1"/>
    </source>
</evidence>
<evidence type="ECO:0000313" key="2">
    <source>
        <dbReference type="Proteomes" id="UP000789366"/>
    </source>
</evidence>
<dbReference type="EMBL" id="CAJVPW010005280">
    <property type="protein sequence ID" value="CAG8552632.1"/>
    <property type="molecule type" value="Genomic_DNA"/>
</dbReference>